<dbReference type="EMBL" id="JAGGKT010000013">
    <property type="protein sequence ID" value="MBP1933771.1"/>
    <property type="molecule type" value="Genomic_DNA"/>
</dbReference>
<dbReference type="Gene3D" id="3.40.47.10">
    <property type="match status" value="2"/>
</dbReference>
<evidence type="ECO:0000313" key="7">
    <source>
        <dbReference type="Proteomes" id="UP001519343"/>
    </source>
</evidence>
<evidence type="ECO:0000256" key="2">
    <source>
        <dbReference type="ARBA" id="ARBA00022679"/>
    </source>
</evidence>
<evidence type="ECO:0000256" key="3">
    <source>
        <dbReference type="ARBA" id="ARBA00023315"/>
    </source>
</evidence>
<accession>A0ABS4GU37</accession>
<evidence type="ECO:0000259" key="4">
    <source>
        <dbReference type="Pfam" id="PF00195"/>
    </source>
</evidence>
<comment type="caution">
    <text evidence="6">The sequence shown here is derived from an EMBL/GenBank/DDBJ whole genome shotgun (WGS) entry which is preliminary data.</text>
</comment>
<keyword evidence="2" id="KW-0808">Transferase</keyword>
<dbReference type="PANTHER" id="PTHR11877:SF99">
    <property type="entry name" value="1,3,6,8-TETRAHYDROXYNAPHTHALENE SYNTHASE"/>
    <property type="match status" value="1"/>
</dbReference>
<evidence type="ECO:0000259" key="5">
    <source>
        <dbReference type="Pfam" id="PF02797"/>
    </source>
</evidence>
<evidence type="ECO:0000313" key="6">
    <source>
        <dbReference type="EMBL" id="MBP1933771.1"/>
    </source>
</evidence>
<comment type="similarity">
    <text evidence="1">Belongs to the thiolase-like superfamily. Chalcone/stilbene synthases family.</text>
</comment>
<reference evidence="6 7" key="1">
    <citation type="submission" date="2021-03" db="EMBL/GenBank/DDBJ databases">
        <title>Genomic Encyclopedia of Type Strains, Phase IV (KMG-IV): sequencing the most valuable type-strain genomes for metagenomic binning, comparative biology and taxonomic classification.</title>
        <authorList>
            <person name="Goeker M."/>
        </authorList>
    </citation>
    <scope>NUCLEOTIDE SEQUENCE [LARGE SCALE GENOMIC DNA]</scope>
    <source>
        <strain evidence="6 7">DSM 24738</strain>
    </source>
</reference>
<dbReference type="PANTHER" id="PTHR11877">
    <property type="entry name" value="HYDROXYMETHYLGLUTARYL-COA SYNTHASE"/>
    <property type="match status" value="1"/>
</dbReference>
<dbReference type="InterPro" id="IPR001099">
    <property type="entry name" value="Chalcone/stilbene_synt_N"/>
</dbReference>
<dbReference type="Proteomes" id="UP001519343">
    <property type="component" value="Unassembled WGS sequence"/>
</dbReference>
<organism evidence="6 7">
    <name type="scientific">Ammoniphilus resinae</name>
    <dbReference type="NCBI Taxonomy" id="861532"/>
    <lineage>
        <taxon>Bacteria</taxon>
        <taxon>Bacillati</taxon>
        <taxon>Bacillota</taxon>
        <taxon>Bacilli</taxon>
        <taxon>Bacillales</taxon>
        <taxon>Paenibacillaceae</taxon>
        <taxon>Aneurinibacillus group</taxon>
        <taxon>Ammoniphilus</taxon>
    </lineage>
</organism>
<name>A0ABS4GU37_9BACL</name>
<keyword evidence="7" id="KW-1185">Reference proteome</keyword>
<dbReference type="Pfam" id="PF00195">
    <property type="entry name" value="Chal_sti_synt_N"/>
    <property type="match status" value="1"/>
</dbReference>
<dbReference type="InterPro" id="IPR011141">
    <property type="entry name" value="Polyketide_synthase_type-III"/>
</dbReference>
<dbReference type="InterPro" id="IPR012328">
    <property type="entry name" value="Chalcone/stilbene_synt_C"/>
</dbReference>
<proteinExistence type="inferred from homology"/>
<gene>
    <name evidence="6" type="ORF">J2Z37_003784</name>
</gene>
<dbReference type="InterPro" id="IPR016039">
    <property type="entry name" value="Thiolase-like"/>
</dbReference>
<dbReference type="RefSeq" id="WP_209811781.1">
    <property type="nucleotide sequence ID" value="NZ_JAGGKT010000013.1"/>
</dbReference>
<dbReference type="PIRSF" id="PIRSF000451">
    <property type="entry name" value="PKS_III"/>
    <property type="match status" value="1"/>
</dbReference>
<keyword evidence="3" id="KW-0012">Acyltransferase</keyword>
<feature type="domain" description="Chalcone/stilbene synthase C-terminal" evidence="5">
    <location>
        <begin position="216"/>
        <end position="350"/>
    </location>
</feature>
<sequence>MPSILGAGTAHLPYTFHQADVKPFVKDMFSDIFSDIDRLIGLFENTGIDTRQFCVPMEWFKNNPGFKEKNSIYIENAVLYGKEALIHCMEKCQVDIADISHLFFISTTGMATPSIDVRILNELGASTHTKRTPIWGLGCAGGAVGISRALDYVKSYPTEVVAVVAVELCGLTFQPNDLTKSNLVATSLFADGAAAVLIAGDQAEIKVKAPIQAIKSMSTYWPDSLDVMGWDFSSSGFHVIFSRDIPTIVKTRVADEVHSFLKAEQIEQIDHYIIHPGGKKVLEAFQKALDIPEEKLGITRQVLKENGNMSSCTVLYVLNEFIKQKQMNPGEKGLISALGPGFSAEMILVEGTH</sequence>
<dbReference type="CDD" id="cd00831">
    <property type="entry name" value="CHS_like"/>
    <property type="match status" value="1"/>
</dbReference>
<protein>
    <submittedName>
        <fullName evidence="6">Alkylresorcinol/alkylpyrone synthase</fullName>
    </submittedName>
</protein>
<dbReference type="Pfam" id="PF02797">
    <property type="entry name" value="Chal_sti_synt_C"/>
    <property type="match status" value="1"/>
</dbReference>
<evidence type="ECO:0000256" key="1">
    <source>
        <dbReference type="ARBA" id="ARBA00005531"/>
    </source>
</evidence>
<dbReference type="SUPFAM" id="SSF53901">
    <property type="entry name" value="Thiolase-like"/>
    <property type="match status" value="1"/>
</dbReference>
<feature type="domain" description="Chalcone/stilbene synthase N-terminal" evidence="4">
    <location>
        <begin position="61"/>
        <end position="201"/>
    </location>
</feature>